<name>A0A543H8I9_9MICO</name>
<sequence>MTENPVPPPPREIPAGWYPDPEGTPQSRYWDGDSWTEQVGPLLPQAQAPSAPTISAAFVPVTHDASGNPVSDRSRLAAALLCFFVGVLGVHRFYVGKVGTGVLQLVTFGGLGIWALIDLILILVGTFRDKQDRVLLNW</sequence>
<feature type="domain" description="DUF2510" evidence="10">
    <location>
        <begin position="15"/>
        <end position="46"/>
    </location>
</feature>
<keyword evidence="3" id="KW-0732">Signal</keyword>
<feature type="compositionally biased region" description="Pro residues" evidence="7">
    <location>
        <begin position="1"/>
        <end position="12"/>
    </location>
</feature>
<dbReference type="OrthoDB" id="2004788at2"/>
<evidence type="ECO:0000259" key="10">
    <source>
        <dbReference type="Pfam" id="PF10708"/>
    </source>
</evidence>
<evidence type="ECO:0000256" key="5">
    <source>
        <dbReference type="ARBA" id="ARBA00023136"/>
    </source>
</evidence>
<evidence type="ECO:0000256" key="6">
    <source>
        <dbReference type="ARBA" id="ARBA00023180"/>
    </source>
</evidence>
<dbReference type="Proteomes" id="UP000316747">
    <property type="component" value="Unassembled WGS sequence"/>
</dbReference>
<feature type="region of interest" description="Disordered" evidence="7">
    <location>
        <begin position="1"/>
        <end position="28"/>
    </location>
</feature>
<dbReference type="PANTHER" id="PTHR21016">
    <property type="entry name" value="BETA-AMYLOID BINDING PROTEIN-RELATED"/>
    <property type="match status" value="1"/>
</dbReference>
<dbReference type="GO" id="GO:0016020">
    <property type="term" value="C:membrane"/>
    <property type="evidence" value="ECO:0007669"/>
    <property type="project" value="UniProtKB-SubCell"/>
</dbReference>
<evidence type="ECO:0000313" key="11">
    <source>
        <dbReference type="EMBL" id="TQM54651.1"/>
    </source>
</evidence>
<evidence type="ECO:0000256" key="7">
    <source>
        <dbReference type="SAM" id="MobiDB-lite"/>
    </source>
</evidence>
<dbReference type="PANTHER" id="PTHR21016:SF7">
    <property type="entry name" value="TM2 DOMAIN-CONTAINING PROTEIN 3"/>
    <property type="match status" value="1"/>
</dbReference>
<evidence type="ECO:0000256" key="3">
    <source>
        <dbReference type="ARBA" id="ARBA00022729"/>
    </source>
</evidence>
<evidence type="ECO:0000256" key="4">
    <source>
        <dbReference type="ARBA" id="ARBA00022989"/>
    </source>
</evidence>
<dbReference type="Pfam" id="PF05154">
    <property type="entry name" value="TM2"/>
    <property type="match status" value="1"/>
</dbReference>
<evidence type="ECO:0000313" key="12">
    <source>
        <dbReference type="Proteomes" id="UP000316747"/>
    </source>
</evidence>
<dbReference type="EMBL" id="VFPM01000006">
    <property type="protein sequence ID" value="TQM54651.1"/>
    <property type="molecule type" value="Genomic_DNA"/>
</dbReference>
<comment type="subcellular location">
    <subcellularLocation>
        <location evidence="1">Membrane</location>
        <topology evidence="1">Multi-pass membrane protein</topology>
    </subcellularLocation>
</comment>
<accession>A0A543H8I9</accession>
<dbReference type="InterPro" id="IPR018929">
    <property type="entry name" value="DUF2510"/>
</dbReference>
<feature type="transmembrane region" description="Helical" evidence="8">
    <location>
        <begin position="101"/>
        <end position="124"/>
    </location>
</feature>
<dbReference type="InterPro" id="IPR050932">
    <property type="entry name" value="TM2D1-3-like"/>
</dbReference>
<dbReference type="InterPro" id="IPR007829">
    <property type="entry name" value="TM2"/>
</dbReference>
<feature type="transmembrane region" description="Helical" evidence="8">
    <location>
        <begin position="76"/>
        <end position="95"/>
    </location>
</feature>
<evidence type="ECO:0000259" key="9">
    <source>
        <dbReference type="Pfam" id="PF05154"/>
    </source>
</evidence>
<proteinExistence type="predicted"/>
<keyword evidence="12" id="KW-1185">Reference proteome</keyword>
<evidence type="ECO:0000256" key="2">
    <source>
        <dbReference type="ARBA" id="ARBA00022692"/>
    </source>
</evidence>
<protein>
    <submittedName>
        <fullName evidence="11">Uncharacterized protein DUF2510</fullName>
    </submittedName>
</protein>
<evidence type="ECO:0000256" key="1">
    <source>
        <dbReference type="ARBA" id="ARBA00004141"/>
    </source>
</evidence>
<gene>
    <name evidence="11" type="ORF">FBY41_4689</name>
</gene>
<keyword evidence="2 8" id="KW-0812">Transmembrane</keyword>
<reference evidence="11 12" key="1">
    <citation type="submission" date="2019-06" db="EMBL/GenBank/DDBJ databases">
        <title>Genome sequencing of plant associated microbes to promote plant fitness in Sorghum bicolor and Oryza sativa.</title>
        <authorList>
            <person name="Coleman-Derr D."/>
        </authorList>
    </citation>
    <scope>NUCLEOTIDE SEQUENCE [LARGE SCALE GENOMIC DNA]</scope>
    <source>
        <strain evidence="11 12">KV-663</strain>
    </source>
</reference>
<keyword evidence="4 8" id="KW-1133">Transmembrane helix</keyword>
<feature type="domain" description="TM2" evidence="9">
    <location>
        <begin position="72"/>
        <end position="120"/>
    </location>
</feature>
<dbReference type="Pfam" id="PF10708">
    <property type="entry name" value="DUF2510"/>
    <property type="match status" value="1"/>
</dbReference>
<dbReference type="AlphaFoldDB" id="A0A543H8I9"/>
<organism evidence="11 12">
    <name type="scientific">Humibacillus xanthopallidus</name>
    <dbReference type="NCBI Taxonomy" id="412689"/>
    <lineage>
        <taxon>Bacteria</taxon>
        <taxon>Bacillati</taxon>
        <taxon>Actinomycetota</taxon>
        <taxon>Actinomycetes</taxon>
        <taxon>Micrococcales</taxon>
        <taxon>Intrasporangiaceae</taxon>
        <taxon>Humibacillus</taxon>
    </lineage>
</organism>
<dbReference type="RefSeq" id="WP_141847704.1">
    <property type="nucleotide sequence ID" value="NZ_VFPM01000006.1"/>
</dbReference>
<keyword evidence="5 8" id="KW-0472">Membrane</keyword>
<evidence type="ECO:0000256" key="8">
    <source>
        <dbReference type="SAM" id="Phobius"/>
    </source>
</evidence>
<comment type="caution">
    <text evidence="11">The sequence shown here is derived from an EMBL/GenBank/DDBJ whole genome shotgun (WGS) entry which is preliminary data.</text>
</comment>
<keyword evidence="6" id="KW-0325">Glycoprotein</keyword>